<feature type="region of interest" description="Disordered" evidence="1">
    <location>
        <begin position="1"/>
        <end position="251"/>
    </location>
</feature>
<evidence type="ECO:0000313" key="3">
    <source>
        <dbReference type="Proteomes" id="UP001139103"/>
    </source>
</evidence>
<dbReference type="AlphaFoldDB" id="A0A9X1SIU9"/>
<name>A0A9X1SIU9_9BACT</name>
<accession>A0A9X1SIU9</accession>
<organism evidence="2 3">
    <name type="scientific">Blastopirellula sediminis</name>
    <dbReference type="NCBI Taxonomy" id="2894196"/>
    <lineage>
        <taxon>Bacteria</taxon>
        <taxon>Pseudomonadati</taxon>
        <taxon>Planctomycetota</taxon>
        <taxon>Planctomycetia</taxon>
        <taxon>Pirellulales</taxon>
        <taxon>Pirellulaceae</taxon>
        <taxon>Blastopirellula</taxon>
    </lineage>
</organism>
<dbReference type="Proteomes" id="UP001139103">
    <property type="component" value="Unassembled WGS sequence"/>
</dbReference>
<keyword evidence="3" id="KW-1185">Reference proteome</keyword>
<evidence type="ECO:0008006" key="4">
    <source>
        <dbReference type="Google" id="ProtNLM"/>
    </source>
</evidence>
<evidence type="ECO:0000256" key="1">
    <source>
        <dbReference type="SAM" id="MobiDB-lite"/>
    </source>
</evidence>
<reference evidence="2" key="1">
    <citation type="submission" date="2021-11" db="EMBL/GenBank/DDBJ databases">
        <title>Genome sequence.</title>
        <authorList>
            <person name="Sun Q."/>
        </authorList>
    </citation>
    <scope>NUCLEOTIDE SEQUENCE</scope>
    <source>
        <strain evidence="2">JC732</strain>
    </source>
</reference>
<feature type="compositionally biased region" description="Polar residues" evidence="1">
    <location>
        <begin position="1"/>
        <end position="45"/>
    </location>
</feature>
<feature type="compositionally biased region" description="Polar residues" evidence="1">
    <location>
        <begin position="80"/>
        <end position="95"/>
    </location>
</feature>
<evidence type="ECO:0000313" key="2">
    <source>
        <dbReference type="EMBL" id="MCC9631647.1"/>
    </source>
</evidence>
<protein>
    <recommendedName>
        <fullName evidence="4">Mu-protocadherin-putative cell-suface protein</fullName>
    </recommendedName>
</protein>
<dbReference type="RefSeq" id="WP_230224000.1">
    <property type="nucleotide sequence ID" value="NZ_JAJKFT010000010.1"/>
</dbReference>
<gene>
    <name evidence="2" type="ORF">LOC68_24890</name>
</gene>
<comment type="caution">
    <text evidence="2">The sequence shown here is derived from an EMBL/GenBank/DDBJ whole genome shotgun (WGS) entry which is preliminary data.</text>
</comment>
<dbReference type="EMBL" id="JAJKFT010000010">
    <property type="protein sequence ID" value="MCC9631647.1"/>
    <property type="molecule type" value="Genomic_DNA"/>
</dbReference>
<feature type="compositionally biased region" description="Basic and acidic residues" evidence="1">
    <location>
        <begin position="234"/>
        <end position="251"/>
    </location>
</feature>
<sequence length="500" mass="53774">MSRPSNLPNLNRPSIGSNNRPSVNTPSLSRPNLSHPGSSGSNRPNITARPNFDGGRGGLISGGRPTDKSLNDFLGISGNRPGSQRPTTLPGNISSRPGLGNIDRPNIGGGGNRPGLERPTTLPGIIGDRPGTGGGNRPGIERPTTLPGIIGDRPGIGGGGDRPGIGGGDRPGIGGGDRPGIGGGDRPGIGGGDRPGIGGGDRPGIGGGDRPGIGGGNRPGIGGGNRPGIVDGNRPIRPDRPHGPGHGDHWDNWHNRGNYVRNRYNYWSIHNNWNHGFWGWNNPYYNRWGFYGYRPYAGYWWRWATPVALSSWFYWGPTWGTPCYYDYGSNVYYDTQYVYYNSQPIATTTVYYQQASDFAAAGREALAENPPTEDSGENWMPLGVFALVNKEEGDPIMYLQLAVNKDGIIAGTYYNTETKTNLQVQGSVDKDSQRAAWTIGDKTNTVMETGIYNLTQDETPILIHFGEDKTQTWMLVRLPENQQGQAEGVANPDAVDPFAP</sequence>
<proteinExistence type="predicted"/>
<feature type="compositionally biased region" description="Gly residues" evidence="1">
    <location>
        <begin position="154"/>
        <end position="226"/>
    </location>
</feature>